<dbReference type="Pfam" id="PF13863">
    <property type="entry name" value="DUF4200"/>
    <property type="match status" value="1"/>
</dbReference>
<dbReference type="InterPro" id="IPR051147">
    <property type="entry name" value="CFAP_domain-containing"/>
</dbReference>
<sequence length="580" mass="67575">MESDEEAIAYFTDLAGDGVRIDYSTDGNPFRFKVGDELFQDRQQTNQRLKLEHESTKKFTLIQRTEMTRPHVPPCETRATLIHSSQSGRQRPFSSISSLSRRSINSQIQSDTVSNTQSQSKDGSTTESIESALSSLPFSKRKGRIQNQKFRPKSVQSKRSSRKNNNIKINIENTDNSSSNDKSINPNLPGSLDLLLLSPLSSSRTTTLDSSRKTASQDQQQQPKKRERKLTMHEFVDEKREIYRLQLFIDKKNKDISNFSRNIETNNRRLQETETKIKNLSDQYKMTSIQIEAAVARSRKLADAAARETSLRKKELLRYKANCDMLESDIIKKEALLESYQLYKKFLTIFVPENSTIENYFTSPKILIDELEKIETDNLFIIQECDHIIDNLKRLAKSVKKELKTTDELSNAAIERLESIEKVEPSDFSLTQAQEKSMNEMEDELYHISELIKKTYFNCLSHDTDIKPITMLERIENKLEKMYMLLVYVDPEFIEEKQAIKLRIRRDLQRKLKQEKQELEQKLKTEQAIERAKKPIPQKVGRPVNQRIIPIKAKIHDDEKEKAKLREIERERNLLYGEIE</sequence>
<comment type="caution">
    <text evidence="5">The sequence shown here is derived from an EMBL/GenBank/DDBJ whole genome shotgun (WGS) entry which is preliminary data.</text>
</comment>
<organism evidence="5 6">
    <name type="scientific">Tritrichomonas musculus</name>
    <dbReference type="NCBI Taxonomy" id="1915356"/>
    <lineage>
        <taxon>Eukaryota</taxon>
        <taxon>Metamonada</taxon>
        <taxon>Parabasalia</taxon>
        <taxon>Tritrichomonadida</taxon>
        <taxon>Tritrichomonadidae</taxon>
        <taxon>Tritrichomonas</taxon>
    </lineage>
</organism>
<evidence type="ECO:0000256" key="1">
    <source>
        <dbReference type="ARBA" id="ARBA00023054"/>
    </source>
</evidence>
<dbReference type="EMBL" id="JAPFFF010000003">
    <property type="protein sequence ID" value="KAK8895097.1"/>
    <property type="molecule type" value="Genomic_DNA"/>
</dbReference>
<name>A0ABR2KXA6_9EUKA</name>
<keyword evidence="5" id="KW-0966">Cell projection</keyword>
<evidence type="ECO:0000256" key="2">
    <source>
        <dbReference type="SAM" id="Coils"/>
    </source>
</evidence>
<evidence type="ECO:0000256" key="3">
    <source>
        <dbReference type="SAM" id="MobiDB-lite"/>
    </source>
</evidence>
<proteinExistence type="predicted"/>
<keyword evidence="1 2" id="KW-0175">Coiled coil</keyword>
<evidence type="ECO:0000259" key="4">
    <source>
        <dbReference type="Pfam" id="PF13863"/>
    </source>
</evidence>
<keyword evidence="5" id="KW-0282">Flagellum</keyword>
<feature type="compositionally biased region" description="Polar residues" evidence="3">
    <location>
        <begin position="111"/>
        <end position="137"/>
    </location>
</feature>
<evidence type="ECO:0000313" key="6">
    <source>
        <dbReference type="Proteomes" id="UP001470230"/>
    </source>
</evidence>
<feature type="region of interest" description="Disordered" evidence="3">
    <location>
        <begin position="81"/>
        <end position="186"/>
    </location>
</feature>
<feature type="coiled-coil region" evidence="2">
    <location>
        <begin position="256"/>
        <end position="290"/>
    </location>
</feature>
<dbReference type="Proteomes" id="UP001470230">
    <property type="component" value="Unassembled WGS sequence"/>
</dbReference>
<evidence type="ECO:0000313" key="5">
    <source>
        <dbReference type="EMBL" id="KAK8895097.1"/>
    </source>
</evidence>
<feature type="coiled-coil region" evidence="2">
    <location>
        <begin position="502"/>
        <end position="532"/>
    </location>
</feature>
<feature type="compositionally biased region" description="Polar residues" evidence="3">
    <location>
        <begin position="213"/>
        <end position="222"/>
    </location>
</feature>
<feature type="region of interest" description="Disordered" evidence="3">
    <location>
        <begin position="203"/>
        <end position="230"/>
    </location>
</feature>
<dbReference type="PANTHER" id="PTHR21683">
    <property type="entry name" value="COILED-COIL DOMAIN-CONTAINING PROTEIN 42 LIKE-2-LIKE-RELATED"/>
    <property type="match status" value="1"/>
</dbReference>
<dbReference type="InterPro" id="IPR025252">
    <property type="entry name" value="DUF4200"/>
</dbReference>
<keyword evidence="5" id="KW-0969">Cilium</keyword>
<feature type="compositionally biased region" description="Polar residues" evidence="3">
    <location>
        <begin position="172"/>
        <end position="186"/>
    </location>
</feature>
<gene>
    <name evidence="5" type="ORF">M9Y10_023539</name>
</gene>
<protein>
    <submittedName>
        <fullName evidence="5">Cilia- and flagella-associated protein 100</fullName>
    </submittedName>
</protein>
<keyword evidence="6" id="KW-1185">Reference proteome</keyword>
<dbReference type="PANTHER" id="PTHR21683:SF3">
    <property type="entry name" value="CILIA AND FLAGELLA ASSOCIATED PROTEIN 100"/>
    <property type="match status" value="1"/>
</dbReference>
<feature type="compositionally biased region" description="Low complexity" evidence="3">
    <location>
        <begin position="89"/>
        <end position="110"/>
    </location>
</feature>
<accession>A0ABR2KXA6</accession>
<feature type="domain" description="DUF4200" evidence="4">
    <location>
        <begin position="235"/>
        <end position="352"/>
    </location>
</feature>
<reference evidence="5 6" key="1">
    <citation type="submission" date="2024-04" db="EMBL/GenBank/DDBJ databases">
        <title>Tritrichomonas musculus Genome.</title>
        <authorList>
            <person name="Alves-Ferreira E."/>
            <person name="Grigg M."/>
            <person name="Lorenzi H."/>
            <person name="Galac M."/>
        </authorList>
    </citation>
    <scope>NUCLEOTIDE SEQUENCE [LARGE SCALE GENOMIC DNA]</scope>
    <source>
        <strain evidence="5 6">EAF2021</strain>
    </source>
</reference>